<evidence type="ECO:0000313" key="5">
    <source>
        <dbReference type="EMBL" id="SFW67753.1"/>
    </source>
</evidence>
<keyword evidence="6" id="KW-0378">Hydrolase</keyword>
<evidence type="ECO:0000313" key="6">
    <source>
        <dbReference type="EMBL" id="WQG90204.1"/>
    </source>
</evidence>
<evidence type="ECO:0000256" key="1">
    <source>
        <dbReference type="SAM" id="SignalP"/>
    </source>
</evidence>
<proteinExistence type="predicted"/>
<dbReference type="EMBL" id="CP140154">
    <property type="protein sequence ID" value="WQG90204.1"/>
    <property type="molecule type" value="Genomic_DNA"/>
</dbReference>
<dbReference type="InterPro" id="IPR048310">
    <property type="entry name" value="GxGYxYP_N_2nd"/>
</dbReference>
<dbReference type="PANTHER" id="PTHR37321">
    <property type="entry name" value="EXPORTED PROTEIN-RELATED"/>
    <property type="match status" value="1"/>
</dbReference>
<protein>
    <submittedName>
        <fullName evidence="5">GxGYxY sequence motif-containing protein</fullName>
    </submittedName>
    <submittedName>
        <fullName evidence="6">GxGYxYP family putative glycoside hydrolase</fullName>
    </submittedName>
</protein>
<keyword evidence="1" id="KW-0732">Signal</keyword>
<dbReference type="GO" id="GO:0016787">
    <property type="term" value="F:hydrolase activity"/>
    <property type="evidence" value="ECO:0007669"/>
    <property type="project" value="UniProtKB-KW"/>
</dbReference>
<reference evidence="5 7" key="1">
    <citation type="submission" date="2016-11" db="EMBL/GenBank/DDBJ databases">
        <authorList>
            <person name="Jaros S."/>
            <person name="Januszkiewicz K."/>
            <person name="Wedrychowicz H."/>
        </authorList>
    </citation>
    <scope>NUCLEOTIDE SEQUENCE [LARGE SCALE GENOMIC DNA]</scope>
    <source>
        <strain evidence="5 7">DSM 784</strain>
    </source>
</reference>
<evidence type="ECO:0000259" key="2">
    <source>
        <dbReference type="Pfam" id="PF14323"/>
    </source>
</evidence>
<dbReference type="PANTHER" id="PTHR37321:SF1">
    <property type="entry name" value="EXPORTED PROTEIN"/>
    <property type="match status" value="1"/>
</dbReference>
<dbReference type="Proteomes" id="UP000183788">
    <property type="component" value="Unassembled WGS sequence"/>
</dbReference>
<evidence type="ECO:0000313" key="8">
    <source>
        <dbReference type="Proteomes" id="UP001326715"/>
    </source>
</evidence>
<dbReference type="Gene3D" id="3.20.20.490">
    <property type="entry name" value="GxGYxYP glycoside hydrolase, C-terminal domain"/>
    <property type="match status" value="1"/>
</dbReference>
<dbReference type="EMBL" id="FPIZ01000010">
    <property type="protein sequence ID" value="SFW67753.1"/>
    <property type="molecule type" value="Genomic_DNA"/>
</dbReference>
<dbReference type="RefSeq" id="WP_083571577.1">
    <property type="nucleotide sequence ID" value="NZ_CP139972.1"/>
</dbReference>
<dbReference type="Proteomes" id="UP001326715">
    <property type="component" value="Chromosome"/>
</dbReference>
<dbReference type="InterPro" id="IPR025832">
    <property type="entry name" value="GxGYxYP_C"/>
</dbReference>
<evidence type="ECO:0000259" key="3">
    <source>
        <dbReference type="Pfam" id="PF20957"/>
    </source>
</evidence>
<dbReference type="Pfam" id="PF14323">
    <property type="entry name" value="GxGYxYP_C"/>
    <property type="match status" value="1"/>
</dbReference>
<name>A0A1K1R735_9BACT</name>
<organism evidence="5 7">
    <name type="scientific">Chitinophaga sancti</name>
    <dbReference type="NCBI Taxonomy" id="1004"/>
    <lineage>
        <taxon>Bacteria</taxon>
        <taxon>Pseudomonadati</taxon>
        <taxon>Bacteroidota</taxon>
        <taxon>Chitinophagia</taxon>
        <taxon>Chitinophagales</taxon>
        <taxon>Chitinophagaceae</taxon>
        <taxon>Chitinophaga</taxon>
    </lineage>
</organism>
<feature type="domain" description="GxGYxYP putative glycoside hydrolase third N-terminal" evidence="4">
    <location>
        <begin position="331"/>
        <end position="418"/>
    </location>
</feature>
<gene>
    <name evidence="5" type="ORF">SAMN05661012_03474</name>
    <name evidence="6" type="ORF">SR876_01745</name>
</gene>
<feature type="signal peptide" evidence="1">
    <location>
        <begin position="1"/>
        <end position="29"/>
    </location>
</feature>
<dbReference type="STRING" id="1004.SAMN05661012_03474"/>
<dbReference type="OrthoDB" id="3799094at2"/>
<dbReference type="Pfam" id="PF20957">
    <property type="entry name" value="GxGYxYP_N_2nd"/>
    <property type="match status" value="1"/>
</dbReference>
<feature type="domain" description="GxGYxYP putative glycoside hydrolase second N-terminal" evidence="3">
    <location>
        <begin position="256"/>
        <end position="326"/>
    </location>
</feature>
<dbReference type="AlphaFoldDB" id="A0A1K1R735"/>
<reference evidence="6 8" key="2">
    <citation type="submission" date="2023-11" db="EMBL/GenBank/DDBJ databases">
        <title>MicrobeMod: A computational toolkit for identifying prokaryotic methylation and restriction-modification with nanopore sequencing.</title>
        <authorList>
            <person name="Crits-Christoph A."/>
            <person name="Kang S.C."/>
            <person name="Lee H."/>
            <person name="Ostrov N."/>
        </authorList>
    </citation>
    <scope>NUCLEOTIDE SEQUENCE [LARGE SCALE GENOMIC DNA]</scope>
    <source>
        <strain evidence="6 8">ATCC 23090</strain>
    </source>
</reference>
<sequence>MIKSGNPTVKIAAALSLLLMPFCAMPSMAQTTWPQGQLLPSFPATAATQDLIILRETSTKWEAEGSSLGHKTGRLESDGWLCQVGIDAANDHMIYGPYDNTIPAGANVAEFRMKTDNNTANNDPVVDIDVRDATTGATLASQTITRTMFSAAGTYVSFTLPFTMPADNHSIELRVYWRGTAYTKVDYVAVQQNNSSAEMYLFASLKGIVNKTQPRIFSYEGDAFAEGQYTWLNSLGLGYNEVSDKYSLITKYRSEIAGLIVYDPSQIHTVNLATMLAKGKNALIASPSLLSKLQAAPYNLPILMDLRGVYSSKMAVYQAMYNTYWPAADKRLLIGLNPDAHKAALREYATAIGAATIWLDPDIAEESTLLNSFLASMPAGANFMGWWPNEAPGVQRTSTYGITTIASDWSTNLTVHSGMPRTVNLKAAPQKPTLQNKIYVAFILSDGDNLQYVEHLMRKLWNDPGRGQVPMGWTLSPAMLDAMPGALNYYWQSSTDNDNLISGPSGYGYTYPNSWDQTKLNQFVAKTEDYNKRAGFRVVTIWNTITGGINQNVGQSFATYAPSLLGMTAQNTNAGLTIYNNSLPGMALNCNYCTTEQTIKDNIASAAAGWNGTSPRFIIIQAQPWQGVTPTSFKNAANALNSNYVVVRPDHIFQLIREANGLQVNPASSNLFKLSKAMGSMIPAEQQSATSCK</sequence>
<feature type="domain" description="GxGYxYP putative glycoside hydrolase C-terminal" evidence="2">
    <location>
        <begin position="436"/>
        <end position="657"/>
    </location>
</feature>
<feature type="chain" id="PRO_5009667453" evidence="1">
    <location>
        <begin position="30"/>
        <end position="693"/>
    </location>
</feature>
<dbReference type="InterPro" id="IPR048309">
    <property type="entry name" value="GxGYxYP_N_3rd"/>
</dbReference>
<evidence type="ECO:0000313" key="7">
    <source>
        <dbReference type="Proteomes" id="UP000183788"/>
    </source>
</evidence>
<accession>A0A1K1R735</accession>
<dbReference type="InterPro" id="IPR038410">
    <property type="entry name" value="GxGYxYP_C_sf"/>
</dbReference>
<keyword evidence="8" id="KW-1185">Reference proteome</keyword>
<evidence type="ECO:0000259" key="4">
    <source>
        <dbReference type="Pfam" id="PF20958"/>
    </source>
</evidence>
<dbReference type="Pfam" id="PF20958">
    <property type="entry name" value="GxGYxYP_N_3rd"/>
    <property type="match status" value="1"/>
</dbReference>